<dbReference type="STRING" id="763665.A0A2G5BFS4"/>
<name>A0A2G5BFS4_COERN</name>
<comment type="subcellular location">
    <subcellularLocation>
        <location evidence="4">Bud</location>
    </subcellularLocation>
    <subcellularLocation>
        <location evidence="4">Bud neck</location>
    </subcellularLocation>
</comment>
<evidence type="ECO:0000256" key="3">
    <source>
        <dbReference type="ARBA" id="ARBA00022483"/>
    </source>
</evidence>
<dbReference type="InterPro" id="IPR046364">
    <property type="entry name" value="Exo70_C"/>
</dbReference>
<comment type="function">
    <text evidence="4">Involved in the secretory pathway as part of the exocyst complex which tethers secretory vesicles to the sites of exocytosis. Also plays a role in the assembly of the exocyst.</text>
</comment>
<evidence type="ECO:0000313" key="6">
    <source>
        <dbReference type="EMBL" id="PIA17832.1"/>
    </source>
</evidence>
<comment type="similarity">
    <text evidence="1 4">Belongs to the EXO70 family.</text>
</comment>
<keyword evidence="7" id="KW-1185">Reference proteome</keyword>
<dbReference type="GO" id="GO:0006887">
    <property type="term" value="P:exocytosis"/>
    <property type="evidence" value="ECO:0007669"/>
    <property type="project" value="UniProtKB-KW"/>
</dbReference>
<accession>A0A2G5BFS4</accession>
<gene>
    <name evidence="6" type="ORF">COEREDRAFT_80173</name>
</gene>
<evidence type="ECO:0000259" key="5">
    <source>
        <dbReference type="Pfam" id="PF03081"/>
    </source>
</evidence>
<evidence type="ECO:0000256" key="1">
    <source>
        <dbReference type="ARBA" id="ARBA00006756"/>
    </source>
</evidence>
<dbReference type="InterPro" id="IPR016159">
    <property type="entry name" value="Cullin_repeat-like_dom_sf"/>
</dbReference>
<dbReference type="AlphaFoldDB" id="A0A2G5BFS4"/>
<evidence type="ECO:0000256" key="4">
    <source>
        <dbReference type="RuleBase" id="RU365026"/>
    </source>
</evidence>
<dbReference type="OrthoDB" id="1922221at2759"/>
<dbReference type="Gene3D" id="1.20.1280.170">
    <property type="entry name" value="Exocyst complex component Exo70"/>
    <property type="match status" value="1"/>
</dbReference>
<proteinExistence type="inferred from homology"/>
<keyword evidence="3 4" id="KW-0268">Exocytosis</keyword>
<dbReference type="GO" id="GO:0015031">
    <property type="term" value="P:protein transport"/>
    <property type="evidence" value="ECO:0007669"/>
    <property type="project" value="UniProtKB-KW"/>
</dbReference>
<dbReference type="EMBL" id="KZ303492">
    <property type="protein sequence ID" value="PIA17832.1"/>
    <property type="molecule type" value="Genomic_DNA"/>
</dbReference>
<keyword evidence="4" id="KW-0653">Protein transport</keyword>
<dbReference type="SUPFAM" id="SSF74788">
    <property type="entry name" value="Cullin repeat-like"/>
    <property type="match status" value="1"/>
</dbReference>
<dbReference type="PANTHER" id="PTHR12542">
    <property type="entry name" value="EXOCYST COMPLEX PROTEIN EXO70"/>
    <property type="match status" value="1"/>
</dbReference>
<dbReference type="GO" id="GO:0005935">
    <property type="term" value="C:cellular bud neck"/>
    <property type="evidence" value="ECO:0007669"/>
    <property type="project" value="UniProtKB-SubCell"/>
</dbReference>
<evidence type="ECO:0000256" key="2">
    <source>
        <dbReference type="ARBA" id="ARBA00022448"/>
    </source>
</evidence>
<dbReference type="Proteomes" id="UP000242474">
    <property type="component" value="Unassembled WGS sequence"/>
</dbReference>
<dbReference type="InterPro" id="IPR004140">
    <property type="entry name" value="Exo70"/>
</dbReference>
<dbReference type="GO" id="GO:0005546">
    <property type="term" value="F:phosphatidylinositol-4,5-bisphosphate binding"/>
    <property type="evidence" value="ECO:0007669"/>
    <property type="project" value="InterPro"/>
</dbReference>
<dbReference type="Pfam" id="PF20669">
    <property type="entry name" value="Exo70_N"/>
    <property type="match status" value="1"/>
</dbReference>
<sequence>MPAQNYTYDDGDEEAELECLRDSLEQMDNLADKTTQLLKVFDIRLKNLGRVIAPIYKSTQKLTRLYDNVETTMGSLDDILLFFNVAKDESDTIRAGPDESELLPYLDSINRLKDASDALKQLDLDSALQSRQEIHELLRIGLGNLSQLFSQWLKQHSGGIDPAAYVNASEIPTFPTDTVKLLSMLATYLNLVNDEVSYDLRLTKTYAGIRTRHLQKSLAQFSEMCAGYVRSNTFDGQHGFGEGGGTRNSMSEVRFCTIRNENWYEPGTSPFAQYTVNIAKLFEAERDLVRQIMPTVISDETLFVTIERPLESYINTGEKTMAFIFTSPIYEVLHALDVYGYLLETESVLTSLLVSKRGQSNGIAKMISRLQAHLSKSFVALINLLRNPFKEDTMPKQTGGASELVSNTLTFLSYLIGYKDLVVNMFLTLGDGHWNQGGSQGSPHMSHQASDPNDGLSIFQHYLRDVIDAVSYTIEQGGKQMKRPTLQFVFLINNHSYLARTLRDTMYAGDDDLQSLGLGDLVGRSALLRVESQIERSRKGYTATWKALMSSFPAATLSPAEKLSAFSQGMDEMVRSHRTYDIFDTDVRAMLISDATEAVVPDYDMFLRQNPDKSPEFVRSMKYTPRDIQRKINGMLDD</sequence>
<reference evidence="6 7" key="1">
    <citation type="journal article" date="2015" name="Genome Biol. Evol.">
        <title>Phylogenomic analyses indicate that early fungi evolved digesting cell walls of algal ancestors of land plants.</title>
        <authorList>
            <person name="Chang Y."/>
            <person name="Wang S."/>
            <person name="Sekimoto S."/>
            <person name="Aerts A.L."/>
            <person name="Choi C."/>
            <person name="Clum A."/>
            <person name="LaButti K.M."/>
            <person name="Lindquist E.A."/>
            <person name="Yee Ngan C."/>
            <person name="Ohm R.A."/>
            <person name="Salamov A.A."/>
            <person name="Grigoriev I.V."/>
            <person name="Spatafora J.W."/>
            <person name="Berbee M.L."/>
        </authorList>
    </citation>
    <scope>NUCLEOTIDE SEQUENCE [LARGE SCALE GENOMIC DNA]</scope>
    <source>
        <strain evidence="6 7">NRRL 1564</strain>
    </source>
</reference>
<dbReference type="Pfam" id="PF03081">
    <property type="entry name" value="Exo70_C"/>
    <property type="match status" value="1"/>
</dbReference>
<keyword evidence="2 4" id="KW-0813">Transport</keyword>
<dbReference type="GO" id="GO:0000145">
    <property type="term" value="C:exocyst"/>
    <property type="evidence" value="ECO:0007669"/>
    <property type="project" value="InterPro"/>
</dbReference>
<dbReference type="PANTHER" id="PTHR12542:SF41">
    <property type="entry name" value="EXOCYST COMPLEX COMPONENT 7"/>
    <property type="match status" value="1"/>
</dbReference>
<feature type="domain" description="Exocyst complex subunit Exo70 C-terminal" evidence="5">
    <location>
        <begin position="270"/>
        <end position="633"/>
    </location>
</feature>
<evidence type="ECO:0000313" key="7">
    <source>
        <dbReference type="Proteomes" id="UP000242474"/>
    </source>
</evidence>
<organism evidence="6 7">
    <name type="scientific">Coemansia reversa (strain ATCC 12441 / NRRL 1564)</name>
    <dbReference type="NCBI Taxonomy" id="763665"/>
    <lineage>
        <taxon>Eukaryota</taxon>
        <taxon>Fungi</taxon>
        <taxon>Fungi incertae sedis</taxon>
        <taxon>Zoopagomycota</taxon>
        <taxon>Kickxellomycotina</taxon>
        <taxon>Kickxellomycetes</taxon>
        <taxon>Kickxellales</taxon>
        <taxon>Kickxellaceae</taxon>
        <taxon>Coemansia</taxon>
    </lineage>
</organism>
<protein>
    <recommendedName>
        <fullName evidence="4">Exocyst complex protein EXO70</fullName>
    </recommendedName>
</protein>